<gene>
    <name evidence="2" type="ORF">XAT740_LOCUS6097</name>
</gene>
<proteinExistence type="predicted"/>
<dbReference type="PANTHER" id="PTHR13507:SF0">
    <property type="entry name" value="PRKR-INTERACTING PROTEIN 1"/>
    <property type="match status" value="1"/>
</dbReference>
<accession>A0A813X0E4</accession>
<dbReference type="GO" id="GO:0005730">
    <property type="term" value="C:nucleolus"/>
    <property type="evidence" value="ECO:0007669"/>
    <property type="project" value="TreeGrafter"/>
</dbReference>
<dbReference type="AlphaFoldDB" id="A0A813X0E4"/>
<dbReference type="PANTHER" id="PTHR13507">
    <property type="entry name" value="PRKR-INTERACTING PROTEIN 1"/>
    <property type="match status" value="1"/>
</dbReference>
<evidence type="ECO:0000256" key="1">
    <source>
        <dbReference type="SAM" id="MobiDB-lite"/>
    </source>
</evidence>
<dbReference type="InterPro" id="IPR009548">
    <property type="entry name" value="Prkrip1"/>
</dbReference>
<reference evidence="2" key="1">
    <citation type="submission" date="2021-02" db="EMBL/GenBank/DDBJ databases">
        <authorList>
            <person name="Nowell W R."/>
        </authorList>
    </citation>
    <scope>NUCLEOTIDE SEQUENCE</scope>
</reference>
<feature type="compositionally biased region" description="Basic residues" evidence="1">
    <location>
        <begin position="122"/>
        <end position="139"/>
    </location>
</feature>
<evidence type="ECO:0000313" key="3">
    <source>
        <dbReference type="Proteomes" id="UP000663828"/>
    </source>
</evidence>
<dbReference type="GO" id="GO:0003725">
    <property type="term" value="F:double-stranded RNA binding"/>
    <property type="evidence" value="ECO:0007669"/>
    <property type="project" value="InterPro"/>
</dbReference>
<comment type="caution">
    <text evidence="2">The sequence shown here is derived from an EMBL/GenBank/DDBJ whole genome shotgun (WGS) entry which is preliminary data.</text>
</comment>
<dbReference type="EMBL" id="CAJNOR010000274">
    <property type="protein sequence ID" value="CAF0863170.1"/>
    <property type="molecule type" value="Genomic_DNA"/>
</dbReference>
<sequence>KNEIMSSDEEERKLKKLIFKNPVEVQKARLDRLMNNPEKAVFIPEKRDAKLPRAFQPHEYVRNVMGASAGAGSGEFDIYRGCRRRQMIREAFLHREAKEKEANEQWLNKVETSKNKAENQTAKKRRKRMKRKQNMKNKKNTNGQKSNKSDETDSSSSSGSASEDEGEKPSNVEAVVLETPAVQKEDNQSNKEPSSPVKQKQQQQQQHHEKTDVRKHLRHRQDSSSDEEQK</sequence>
<evidence type="ECO:0008006" key="4">
    <source>
        <dbReference type="Google" id="ProtNLM"/>
    </source>
</evidence>
<keyword evidence="3" id="KW-1185">Reference proteome</keyword>
<dbReference type="Proteomes" id="UP000663828">
    <property type="component" value="Unassembled WGS sequence"/>
</dbReference>
<feature type="compositionally biased region" description="Basic and acidic residues" evidence="1">
    <location>
        <begin position="206"/>
        <end position="230"/>
    </location>
</feature>
<evidence type="ECO:0000313" key="2">
    <source>
        <dbReference type="EMBL" id="CAF0863170.1"/>
    </source>
</evidence>
<name>A0A813X0E4_ADIRI</name>
<organism evidence="2 3">
    <name type="scientific">Adineta ricciae</name>
    <name type="common">Rotifer</name>
    <dbReference type="NCBI Taxonomy" id="249248"/>
    <lineage>
        <taxon>Eukaryota</taxon>
        <taxon>Metazoa</taxon>
        <taxon>Spiralia</taxon>
        <taxon>Gnathifera</taxon>
        <taxon>Rotifera</taxon>
        <taxon>Eurotatoria</taxon>
        <taxon>Bdelloidea</taxon>
        <taxon>Adinetida</taxon>
        <taxon>Adinetidae</taxon>
        <taxon>Adineta</taxon>
    </lineage>
</organism>
<feature type="non-terminal residue" evidence="2">
    <location>
        <position position="1"/>
    </location>
</feature>
<protein>
    <recommendedName>
        <fullName evidence="4">PRKR-interacting protein 1</fullName>
    </recommendedName>
</protein>
<feature type="region of interest" description="Disordered" evidence="1">
    <location>
        <begin position="98"/>
        <end position="230"/>
    </location>
</feature>
<dbReference type="GO" id="GO:0019901">
    <property type="term" value="F:protein kinase binding"/>
    <property type="evidence" value="ECO:0007669"/>
    <property type="project" value="TreeGrafter"/>
</dbReference>
<dbReference type="GO" id="GO:0004860">
    <property type="term" value="F:protein kinase inhibitor activity"/>
    <property type="evidence" value="ECO:0007669"/>
    <property type="project" value="TreeGrafter"/>
</dbReference>
<dbReference type="Pfam" id="PF06658">
    <property type="entry name" value="DUF1168"/>
    <property type="match status" value="1"/>
</dbReference>